<accession>A0A9X1PE13</accession>
<gene>
    <name evidence="1" type="ORF">LXM24_22280</name>
    <name evidence="2" type="ORF">LXM24_25420</name>
</gene>
<protein>
    <submittedName>
        <fullName evidence="2">Uncharacterized protein</fullName>
    </submittedName>
</protein>
<proteinExistence type="predicted"/>
<dbReference type="EMBL" id="JAJTTA010000006">
    <property type="protein sequence ID" value="MCF0043471.1"/>
    <property type="molecule type" value="Genomic_DNA"/>
</dbReference>
<organism evidence="2 3">
    <name type="scientific">Dyadobacter fanqingshengii</name>
    <dbReference type="NCBI Taxonomy" id="2906443"/>
    <lineage>
        <taxon>Bacteria</taxon>
        <taxon>Pseudomonadati</taxon>
        <taxon>Bacteroidota</taxon>
        <taxon>Cytophagia</taxon>
        <taxon>Cytophagales</taxon>
        <taxon>Spirosomataceae</taxon>
        <taxon>Dyadobacter</taxon>
    </lineage>
</organism>
<evidence type="ECO:0000313" key="3">
    <source>
        <dbReference type="Proteomes" id="UP001139700"/>
    </source>
</evidence>
<comment type="caution">
    <text evidence="2">The sequence shown here is derived from an EMBL/GenBank/DDBJ whole genome shotgun (WGS) entry which is preliminary data.</text>
</comment>
<reference evidence="2" key="1">
    <citation type="submission" date="2021-12" db="EMBL/GenBank/DDBJ databases">
        <title>Novel species in genus Dyadobacter.</title>
        <authorList>
            <person name="Ma C."/>
        </authorList>
    </citation>
    <scope>NUCLEOTIDE SEQUENCE</scope>
    <source>
        <strain evidence="2">CY399</strain>
    </source>
</reference>
<dbReference type="EMBL" id="JAJTTA010000004">
    <property type="protein sequence ID" value="MCF0042847.1"/>
    <property type="molecule type" value="Genomic_DNA"/>
</dbReference>
<evidence type="ECO:0000313" key="1">
    <source>
        <dbReference type="EMBL" id="MCF0042847.1"/>
    </source>
</evidence>
<name>A0A9X1PE13_9BACT</name>
<sequence length="74" mass="8875">MDRIVIEVEDGIARKWRNTDPKFRQEISQKLDQVLSVIFEKKTEDIWPFLENLRIKSEGRGFNDDILEQILNEK</sequence>
<dbReference type="AlphaFoldDB" id="A0A9X1PE13"/>
<dbReference type="RefSeq" id="WP_234615679.1">
    <property type="nucleotide sequence ID" value="NZ_CP098806.1"/>
</dbReference>
<keyword evidence="3" id="KW-1185">Reference proteome</keyword>
<evidence type="ECO:0000313" key="2">
    <source>
        <dbReference type="EMBL" id="MCF0043471.1"/>
    </source>
</evidence>
<dbReference type="Proteomes" id="UP001139700">
    <property type="component" value="Unassembled WGS sequence"/>
</dbReference>